<evidence type="ECO:0000313" key="11">
    <source>
        <dbReference type="EMBL" id="KAF8480019.1"/>
    </source>
</evidence>
<dbReference type="PANTHER" id="PTHR24305:SF166">
    <property type="entry name" value="CYTOCHROME P450 12A4, MITOCHONDRIAL-RELATED"/>
    <property type="match status" value="1"/>
</dbReference>
<dbReference type="EMBL" id="WHVB01000008">
    <property type="protein sequence ID" value="KAF8480019.1"/>
    <property type="molecule type" value="Genomic_DNA"/>
</dbReference>
<keyword evidence="10" id="KW-1133">Transmembrane helix</keyword>
<feature type="transmembrane region" description="Helical" evidence="10">
    <location>
        <begin position="91"/>
        <end position="112"/>
    </location>
</feature>
<evidence type="ECO:0000313" key="12">
    <source>
        <dbReference type="Proteomes" id="UP000759537"/>
    </source>
</evidence>
<keyword evidence="12" id="KW-1185">Reference proteome</keyword>
<evidence type="ECO:0000256" key="6">
    <source>
        <dbReference type="ARBA" id="ARBA00023002"/>
    </source>
</evidence>
<dbReference type="PRINTS" id="PR00463">
    <property type="entry name" value="EP450I"/>
</dbReference>
<evidence type="ECO:0000256" key="7">
    <source>
        <dbReference type="ARBA" id="ARBA00023004"/>
    </source>
</evidence>
<keyword evidence="8" id="KW-0503">Monooxygenase</keyword>
<comment type="similarity">
    <text evidence="3">Belongs to the cytochrome P450 family.</text>
</comment>
<keyword evidence="10" id="KW-0472">Membrane</keyword>
<name>A0A9P5MVR0_9AGAM</name>
<accession>A0A9P5MVR0</accession>
<dbReference type="PANTHER" id="PTHR24305">
    <property type="entry name" value="CYTOCHROME P450"/>
    <property type="match status" value="1"/>
</dbReference>
<dbReference type="InterPro" id="IPR001128">
    <property type="entry name" value="Cyt_P450"/>
</dbReference>
<sequence>MSHIFDQICQVVSNHISATQSTATVIALSAVPLLYIIVRKVRTRLSAPIRELPGPKSVSWVTGSVDKGVWEPDAQDLQLEWTLKYGRIFRYYGFFNTAVIVITDLQALNYILNSPEFEKTQGDRKGLGEFLGKGLLFVEGLRHRQQRKIMSPAFGLPQVKELTQLIVEKANEFWDALMAEAAQSRTPDGSFRVDLYPWLNKTTLEIIGYAGFNHIFGSLRQVEPPEIIEWLRKATLFNPFSFKFLIPALIPPARLIPTGRSRAIASMRKSIHSIGQSVISQKKAEILTTTEIGGKGRVEKRNIQGRDLLSLLIKANVATDIPDSARMTDEDILAQVPTFMLAGYETSSVAVAWAVYALGCHPAAYAKLTAEARTFYTDTPSMDELNGMTYLDYVTRETLRLYAPVPNTARAPTKDTVVPLSEPFIDRHGVKRHELRLRKDDLILIPILAIHRMKSLWGEDADEFKPERWEAIPEAAKAVPGVFGNLLTFITGTHACIGYRFAVNEMKAILFSFVRSFDFELAVPPDQITRKSLTVSRPFLTSDPDSGPQLPLIIRPATTSD</sequence>
<evidence type="ECO:0000256" key="1">
    <source>
        <dbReference type="ARBA" id="ARBA00001971"/>
    </source>
</evidence>
<reference evidence="11" key="1">
    <citation type="submission" date="2019-10" db="EMBL/GenBank/DDBJ databases">
        <authorList>
            <consortium name="DOE Joint Genome Institute"/>
            <person name="Kuo A."/>
            <person name="Miyauchi S."/>
            <person name="Kiss E."/>
            <person name="Drula E."/>
            <person name="Kohler A."/>
            <person name="Sanchez-Garcia M."/>
            <person name="Andreopoulos B."/>
            <person name="Barry K.W."/>
            <person name="Bonito G."/>
            <person name="Buee M."/>
            <person name="Carver A."/>
            <person name="Chen C."/>
            <person name="Cichocki N."/>
            <person name="Clum A."/>
            <person name="Culley D."/>
            <person name="Crous P.W."/>
            <person name="Fauchery L."/>
            <person name="Girlanda M."/>
            <person name="Hayes R."/>
            <person name="Keri Z."/>
            <person name="LaButti K."/>
            <person name="Lipzen A."/>
            <person name="Lombard V."/>
            <person name="Magnuson J."/>
            <person name="Maillard F."/>
            <person name="Morin E."/>
            <person name="Murat C."/>
            <person name="Nolan M."/>
            <person name="Ohm R."/>
            <person name="Pangilinan J."/>
            <person name="Pereira M."/>
            <person name="Perotto S."/>
            <person name="Peter M."/>
            <person name="Riley R."/>
            <person name="Sitrit Y."/>
            <person name="Stielow B."/>
            <person name="Szollosi G."/>
            <person name="Zifcakova L."/>
            <person name="Stursova M."/>
            <person name="Spatafora J.W."/>
            <person name="Tedersoo L."/>
            <person name="Vaario L.-M."/>
            <person name="Yamada A."/>
            <person name="Yan M."/>
            <person name="Wang P."/>
            <person name="Xu J."/>
            <person name="Bruns T."/>
            <person name="Baldrian P."/>
            <person name="Vilgalys R."/>
            <person name="Henrissat B."/>
            <person name="Grigoriev I.V."/>
            <person name="Hibbett D."/>
            <person name="Nagy L.G."/>
            <person name="Martin F.M."/>
        </authorList>
    </citation>
    <scope>NUCLEOTIDE SEQUENCE</scope>
    <source>
        <strain evidence="11">Prilba</strain>
    </source>
</reference>
<evidence type="ECO:0000256" key="5">
    <source>
        <dbReference type="ARBA" id="ARBA00022723"/>
    </source>
</evidence>
<keyword evidence="5 9" id="KW-0479">Metal-binding</keyword>
<keyword evidence="10" id="KW-0812">Transmembrane</keyword>
<comment type="caution">
    <text evidence="11">The sequence shown here is derived from an EMBL/GenBank/DDBJ whole genome shotgun (WGS) entry which is preliminary data.</text>
</comment>
<feature type="transmembrane region" description="Helical" evidence="10">
    <location>
        <begin position="20"/>
        <end position="38"/>
    </location>
</feature>
<dbReference type="SUPFAM" id="SSF48264">
    <property type="entry name" value="Cytochrome P450"/>
    <property type="match status" value="1"/>
</dbReference>
<keyword evidence="4 9" id="KW-0349">Heme</keyword>
<gene>
    <name evidence="11" type="ORF">DFH94DRAFT_457318</name>
</gene>
<reference evidence="11" key="2">
    <citation type="journal article" date="2020" name="Nat. Commun.">
        <title>Large-scale genome sequencing of mycorrhizal fungi provides insights into the early evolution of symbiotic traits.</title>
        <authorList>
            <person name="Miyauchi S."/>
            <person name="Kiss E."/>
            <person name="Kuo A."/>
            <person name="Drula E."/>
            <person name="Kohler A."/>
            <person name="Sanchez-Garcia M."/>
            <person name="Morin E."/>
            <person name="Andreopoulos B."/>
            <person name="Barry K.W."/>
            <person name="Bonito G."/>
            <person name="Buee M."/>
            <person name="Carver A."/>
            <person name="Chen C."/>
            <person name="Cichocki N."/>
            <person name="Clum A."/>
            <person name="Culley D."/>
            <person name="Crous P.W."/>
            <person name="Fauchery L."/>
            <person name="Girlanda M."/>
            <person name="Hayes R.D."/>
            <person name="Keri Z."/>
            <person name="LaButti K."/>
            <person name="Lipzen A."/>
            <person name="Lombard V."/>
            <person name="Magnuson J."/>
            <person name="Maillard F."/>
            <person name="Murat C."/>
            <person name="Nolan M."/>
            <person name="Ohm R.A."/>
            <person name="Pangilinan J."/>
            <person name="Pereira M.F."/>
            <person name="Perotto S."/>
            <person name="Peter M."/>
            <person name="Pfister S."/>
            <person name="Riley R."/>
            <person name="Sitrit Y."/>
            <person name="Stielow J.B."/>
            <person name="Szollosi G."/>
            <person name="Zifcakova L."/>
            <person name="Stursova M."/>
            <person name="Spatafora J.W."/>
            <person name="Tedersoo L."/>
            <person name="Vaario L.M."/>
            <person name="Yamada A."/>
            <person name="Yan M."/>
            <person name="Wang P."/>
            <person name="Xu J."/>
            <person name="Bruns T."/>
            <person name="Baldrian P."/>
            <person name="Vilgalys R."/>
            <person name="Dunand C."/>
            <person name="Henrissat B."/>
            <person name="Grigoriev I.V."/>
            <person name="Hibbett D."/>
            <person name="Nagy L.G."/>
            <person name="Martin F.M."/>
        </authorList>
    </citation>
    <scope>NUCLEOTIDE SEQUENCE</scope>
    <source>
        <strain evidence="11">Prilba</strain>
    </source>
</reference>
<dbReference type="GO" id="GO:0004497">
    <property type="term" value="F:monooxygenase activity"/>
    <property type="evidence" value="ECO:0007669"/>
    <property type="project" value="UniProtKB-KW"/>
</dbReference>
<dbReference type="GO" id="GO:0016705">
    <property type="term" value="F:oxidoreductase activity, acting on paired donors, with incorporation or reduction of molecular oxygen"/>
    <property type="evidence" value="ECO:0007669"/>
    <property type="project" value="InterPro"/>
</dbReference>
<dbReference type="OrthoDB" id="1470350at2759"/>
<comment type="pathway">
    <text evidence="2">Secondary metabolite biosynthesis.</text>
</comment>
<dbReference type="Proteomes" id="UP000759537">
    <property type="component" value="Unassembled WGS sequence"/>
</dbReference>
<dbReference type="AlphaFoldDB" id="A0A9P5MVR0"/>
<dbReference type="InterPro" id="IPR036396">
    <property type="entry name" value="Cyt_P450_sf"/>
</dbReference>
<feature type="binding site" description="axial binding residue" evidence="9">
    <location>
        <position position="496"/>
    </location>
    <ligand>
        <name>heme</name>
        <dbReference type="ChEBI" id="CHEBI:30413"/>
    </ligand>
    <ligandPart>
        <name>Fe</name>
        <dbReference type="ChEBI" id="CHEBI:18248"/>
    </ligandPart>
</feature>
<organism evidence="11 12">
    <name type="scientific">Russula ochroleuca</name>
    <dbReference type="NCBI Taxonomy" id="152965"/>
    <lineage>
        <taxon>Eukaryota</taxon>
        <taxon>Fungi</taxon>
        <taxon>Dikarya</taxon>
        <taxon>Basidiomycota</taxon>
        <taxon>Agaricomycotina</taxon>
        <taxon>Agaricomycetes</taxon>
        <taxon>Russulales</taxon>
        <taxon>Russulaceae</taxon>
        <taxon>Russula</taxon>
    </lineage>
</organism>
<evidence type="ECO:0000256" key="4">
    <source>
        <dbReference type="ARBA" id="ARBA00022617"/>
    </source>
</evidence>
<evidence type="ECO:0000256" key="10">
    <source>
        <dbReference type="SAM" id="Phobius"/>
    </source>
</evidence>
<keyword evidence="7 9" id="KW-0408">Iron</keyword>
<dbReference type="GO" id="GO:0020037">
    <property type="term" value="F:heme binding"/>
    <property type="evidence" value="ECO:0007669"/>
    <property type="project" value="InterPro"/>
</dbReference>
<protein>
    <submittedName>
        <fullName evidence="11">Cytochrome P450</fullName>
    </submittedName>
</protein>
<evidence type="ECO:0000256" key="8">
    <source>
        <dbReference type="ARBA" id="ARBA00023033"/>
    </source>
</evidence>
<dbReference type="Pfam" id="PF00067">
    <property type="entry name" value="p450"/>
    <property type="match status" value="1"/>
</dbReference>
<keyword evidence="6" id="KW-0560">Oxidoreductase</keyword>
<dbReference type="PRINTS" id="PR00385">
    <property type="entry name" value="P450"/>
</dbReference>
<evidence type="ECO:0000256" key="9">
    <source>
        <dbReference type="PIRSR" id="PIRSR602401-1"/>
    </source>
</evidence>
<comment type="cofactor">
    <cofactor evidence="1 9">
        <name>heme</name>
        <dbReference type="ChEBI" id="CHEBI:30413"/>
    </cofactor>
</comment>
<dbReference type="Gene3D" id="1.10.630.10">
    <property type="entry name" value="Cytochrome P450"/>
    <property type="match status" value="1"/>
</dbReference>
<evidence type="ECO:0000256" key="2">
    <source>
        <dbReference type="ARBA" id="ARBA00005179"/>
    </source>
</evidence>
<dbReference type="InterPro" id="IPR002401">
    <property type="entry name" value="Cyt_P450_E_grp-I"/>
</dbReference>
<proteinExistence type="inferred from homology"/>
<dbReference type="GO" id="GO:0005506">
    <property type="term" value="F:iron ion binding"/>
    <property type="evidence" value="ECO:0007669"/>
    <property type="project" value="InterPro"/>
</dbReference>
<dbReference type="InterPro" id="IPR050121">
    <property type="entry name" value="Cytochrome_P450_monoxygenase"/>
</dbReference>
<evidence type="ECO:0000256" key="3">
    <source>
        <dbReference type="ARBA" id="ARBA00010617"/>
    </source>
</evidence>